<evidence type="ECO:0000256" key="1">
    <source>
        <dbReference type="ARBA" id="ARBA00022679"/>
    </source>
</evidence>
<dbReference type="PROSITE" id="PS51186">
    <property type="entry name" value="GNAT"/>
    <property type="match status" value="1"/>
</dbReference>
<dbReference type="Gene3D" id="3.40.630.30">
    <property type="match status" value="1"/>
</dbReference>
<dbReference type="InterPro" id="IPR016181">
    <property type="entry name" value="Acyl_CoA_acyltransferase"/>
</dbReference>
<accession>A0ABS7RK15</accession>
<feature type="domain" description="N-acetyltransferase" evidence="3">
    <location>
        <begin position="200"/>
        <end position="334"/>
    </location>
</feature>
<keyword evidence="5" id="KW-1185">Reference proteome</keyword>
<dbReference type="InterPro" id="IPR000182">
    <property type="entry name" value="GNAT_dom"/>
</dbReference>
<proteinExistence type="predicted"/>
<dbReference type="RefSeq" id="WP_221025147.1">
    <property type="nucleotide sequence ID" value="NZ_JAIEZQ010000002.1"/>
</dbReference>
<comment type="caution">
    <text evidence="4">The sequence shown here is derived from an EMBL/GenBank/DDBJ whole genome shotgun (WGS) entry which is preliminary data.</text>
</comment>
<evidence type="ECO:0000313" key="4">
    <source>
        <dbReference type="EMBL" id="MBY9075389.1"/>
    </source>
</evidence>
<evidence type="ECO:0000313" key="5">
    <source>
        <dbReference type="Proteomes" id="UP000754710"/>
    </source>
</evidence>
<gene>
    <name evidence="4" type="ORF">K1X13_11215</name>
</gene>
<sequence length="334" mass="35088">MTNPPGLGPHVVGQRVVVRRLVRGETGPTGGPAFTDLLGVMETWADGVTTIRDAEGAVTTIAVGDIVSGKPVPPRPSVRHRVSPEEAELRADAAWRARETERLGDWLLRASGGYSSRANAALAVGDPGTGIDEAAGRVRSFYAARDLPAWAQVVVGSDVHHALESAGWVLARPGEADTLFQVASVAQARRVVRRTLPDVVPPVTLTPACGPAWLADDTRALSHGDDAVGVLEGSAEVGFAAVELDGLVVAKGRVARGGETDDWAGITNVWVSPARRRQGLGTVVVGALLEWAAERGVTTAYLQTRGDNPPALAAYDRLGFVTHHAYRYLTGTAA</sequence>
<keyword evidence="2" id="KW-0012">Acyltransferase</keyword>
<dbReference type="PANTHER" id="PTHR43877">
    <property type="entry name" value="AMINOALKYLPHOSPHONATE N-ACETYLTRANSFERASE-RELATED-RELATED"/>
    <property type="match status" value="1"/>
</dbReference>
<dbReference type="InterPro" id="IPR050832">
    <property type="entry name" value="Bact_Acetyltransf"/>
</dbReference>
<evidence type="ECO:0000259" key="3">
    <source>
        <dbReference type="PROSITE" id="PS51186"/>
    </source>
</evidence>
<protein>
    <submittedName>
        <fullName evidence="4">GNAT family N-acetyltransferase</fullName>
    </submittedName>
</protein>
<evidence type="ECO:0000256" key="2">
    <source>
        <dbReference type="ARBA" id="ARBA00023315"/>
    </source>
</evidence>
<organism evidence="4 5">
    <name type="scientific">Nocardioides jiangsuensis</name>
    <dbReference type="NCBI Taxonomy" id="2866161"/>
    <lineage>
        <taxon>Bacteria</taxon>
        <taxon>Bacillati</taxon>
        <taxon>Actinomycetota</taxon>
        <taxon>Actinomycetes</taxon>
        <taxon>Propionibacteriales</taxon>
        <taxon>Nocardioidaceae</taxon>
        <taxon>Nocardioides</taxon>
    </lineage>
</organism>
<dbReference type="InterPro" id="IPR056935">
    <property type="entry name" value="Rv0428c-like_C"/>
</dbReference>
<dbReference type="Proteomes" id="UP000754710">
    <property type="component" value="Unassembled WGS sequence"/>
</dbReference>
<reference evidence="4 5" key="1">
    <citation type="submission" date="2021-08" db="EMBL/GenBank/DDBJ databases">
        <title>Nocardioides bacterium WL0053 sp. nov., isolated from the sediment.</title>
        <authorList>
            <person name="Wang L."/>
            <person name="Zhang D."/>
            <person name="Zhang A."/>
        </authorList>
    </citation>
    <scope>NUCLEOTIDE SEQUENCE [LARGE SCALE GENOMIC DNA]</scope>
    <source>
        <strain evidence="4 5">WL0053</strain>
    </source>
</reference>
<name>A0ABS7RK15_9ACTN</name>
<dbReference type="PANTHER" id="PTHR43877:SF1">
    <property type="entry name" value="ACETYLTRANSFERASE"/>
    <property type="match status" value="1"/>
</dbReference>
<dbReference type="CDD" id="cd04301">
    <property type="entry name" value="NAT_SF"/>
    <property type="match status" value="1"/>
</dbReference>
<keyword evidence="1" id="KW-0808">Transferase</keyword>
<dbReference type="Pfam" id="PF24553">
    <property type="entry name" value="Rv0428c_C"/>
    <property type="match status" value="1"/>
</dbReference>
<dbReference type="EMBL" id="JAIEZQ010000002">
    <property type="protein sequence ID" value="MBY9075389.1"/>
    <property type="molecule type" value="Genomic_DNA"/>
</dbReference>
<dbReference type="SUPFAM" id="SSF55729">
    <property type="entry name" value="Acyl-CoA N-acyltransferases (Nat)"/>
    <property type="match status" value="1"/>
</dbReference>